<dbReference type="Proteomes" id="UP000189761">
    <property type="component" value="Unassembled WGS sequence"/>
</dbReference>
<dbReference type="RefSeq" id="WP_058004799.1">
    <property type="nucleotide sequence ID" value="NZ_CP065424.1"/>
</dbReference>
<sequence length="105" mass="12248">MSEEVIQESSEETRDNSEGIVHPFDRMFFGNVRGERQAPPINQVNNQPKETDDLLSNLLNNPKLQNIDYDKMMNHVDNLFNSLNELKPMFQKVSPIINKFLQKDK</sequence>
<comment type="caution">
    <text evidence="2">The sequence shown here is derived from an EMBL/GenBank/DDBJ whole genome shotgun (WGS) entry which is preliminary data.</text>
</comment>
<organism evidence="2 3">
    <name type="scientific">Heyndrickxia oleronia</name>
    <dbReference type="NCBI Taxonomy" id="38875"/>
    <lineage>
        <taxon>Bacteria</taxon>
        <taxon>Bacillati</taxon>
        <taxon>Bacillota</taxon>
        <taxon>Bacilli</taxon>
        <taxon>Bacillales</taxon>
        <taxon>Bacillaceae</taxon>
        <taxon>Heyndrickxia</taxon>
    </lineage>
</organism>
<feature type="region of interest" description="Disordered" evidence="1">
    <location>
        <begin position="1"/>
        <end position="55"/>
    </location>
</feature>
<proteinExistence type="predicted"/>
<protein>
    <submittedName>
        <fullName evidence="2">Uncharacterized protein</fullName>
    </submittedName>
</protein>
<reference evidence="2 3" key="1">
    <citation type="submission" date="2017-01" db="EMBL/GenBank/DDBJ databases">
        <title>Draft genome sequence of Bacillus oleronius.</title>
        <authorList>
            <person name="Allam M."/>
        </authorList>
    </citation>
    <scope>NUCLEOTIDE SEQUENCE [LARGE SCALE GENOMIC DNA]</scope>
    <source>
        <strain evidence="2 3">DSM 9356</strain>
    </source>
</reference>
<evidence type="ECO:0000256" key="1">
    <source>
        <dbReference type="SAM" id="MobiDB-lite"/>
    </source>
</evidence>
<gene>
    <name evidence="2" type="ORF">BWZ43_22650</name>
</gene>
<dbReference type="EMBL" id="MTLA01000368">
    <property type="protein sequence ID" value="OOP66121.1"/>
    <property type="molecule type" value="Genomic_DNA"/>
</dbReference>
<feature type="compositionally biased region" description="Acidic residues" evidence="1">
    <location>
        <begin position="1"/>
        <end position="10"/>
    </location>
</feature>
<evidence type="ECO:0000313" key="3">
    <source>
        <dbReference type="Proteomes" id="UP000189761"/>
    </source>
</evidence>
<evidence type="ECO:0000313" key="2">
    <source>
        <dbReference type="EMBL" id="OOP66121.1"/>
    </source>
</evidence>
<name>A0A8E2I9Y1_9BACI</name>
<keyword evidence="3" id="KW-1185">Reference proteome</keyword>
<dbReference type="AlphaFoldDB" id="A0A8E2I9Y1"/>
<accession>A0A8E2I9Y1</accession>